<dbReference type="Proteomes" id="UP000095042">
    <property type="component" value="Unassembled WGS sequence"/>
</dbReference>
<dbReference type="GO" id="GO:0003700">
    <property type="term" value="F:DNA-binding transcription factor activity"/>
    <property type="evidence" value="ECO:0007669"/>
    <property type="project" value="TreeGrafter"/>
</dbReference>
<dbReference type="EMBL" id="LPWD01000453">
    <property type="protein sequence ID" value="ODR97296.1"/>
    <property type="molecule type" value="Genomic_DNA"/>
</dbReference>
<dbReference type="SUPFAM" id="SSF53850">
    <property type="entry name" value="Periplasmic binding protein-like II"/>
    <property type="match status" value="1"/>
</dbReference>
<dbReference type="Pfam" id="PF03466">
    <property type="entry name" value="LysR_substrate"/>
    <property type="match status" value="1"/>
</dbReference>
<dbReference type="AlphaFoldDB" id="A0A1E3VWG3"/>
<sequence length="259" mass="28298">MTEPGRAYLETCRRVLADLDAAERRLAGEQAEPQGVLALTAPILFGRCHVQPVVHAYLDAYPRVSARMFLADRIVDLVEEELDLGIRIGHLPDSAMRATALGSVRYVCCASPAILMTPVCRRRRRPSRAIAASASPRSRNRAVGRSMGAKPQTVTVVPRLIVNTAEAAIDAAKAGLGIVRVLSYQAVEGFKDGSLRMVLEAFEPERLPVSLIHREDRLPQAKVQSFVALAVPRLRRALRDIAETEDKAPHQLPKPGSSC</sequence>
<gene>
    <name evidence="3" type="ORF">AUC71_04180</name>
</gene>
<dbReference type="GO" id="GO:0006351">
    <property type="term" value="P:DNA-templated transcription"/>
    <property type="evidence" value="ECO:0007669"/>
    <property type="project" value="TreeGrafter"/>
</dbReference>
<organism evidence="3 4">
    <name type="scientific">Methyloceanibacter marginalis</name>
    <dbReference type="NCBI Taxonomy" id="1774971"/>
    <lineage>
        <taxon>Bacteria</taxon>
        <taxon>Pseudomonadati</taxon>
        <taxon>Pseudomonadota</taxon>
        <taxon>Alphaproteobacteria</taxon>
        <taxon>Hyphomicrobiales</taxon>
        <taxon>Hyphomicrobiaceae</taxon>
        <taxon>Methyloceanibacter</taxon>
    </lineage>
</organism>
<proteinExistence type="inferred from homology"/>
<reference evidence="3 4" key="1">
    <citation type="journal article" date="2016" name="Environ. Microbiol.">
        <title>New Methyloceanibacter diversity from North Sea sediments includes methanotroph containing solely the soluble methane monooxygenase.</title>
        <authorList>
            <person name="Vekeman B."/>
            <person name="Kerckhof F.M."/>
            <person name="Cremers G."/>
            <person name="de Vos P."/>
            <person name="Vandamme P."/>
            <person name="Boon N."/>
            <person name="Op den Camp H.J."/>
            <person name="Heylen K."/>
        </authorList>
    </citation>
    <scope>NUCLEOTIDE SEQUENCE [LARGE SCALE GENOMIC DNA]</scope>
    <source>
        <strain evidence="3 4">R-67177</strain>
    </source>
</reference>
<dbReference type="Gene3D" id="3.40.190.290">
    <property type="match status" value="1"/>
</dbReference>
<dbReference type="PANTHER" id="PTHR30537">
    <property type="entry name" value="HTH-TYPE TRANSCRIPTIONAL REGULATOR"/>
    <property type="match status" value="1"/>
</dbReference>
<evidence type="ECO:0000313" key="3">
    <source>
        <dbReference type="EMBL" id="ODR97296.1"/>
    </source>
</evidence>
<keyword evidence="4" id="KW-1185">Reference proteome</keyword>
<comment type="similarity">
    <text evidence="1">Belongs to the LysR transcriptional regulatory family.</text>
</comment>
<protein>
    <recommendedName>
        <fullName evidence="2">LysR substrate-binding domain-containing protein</fullName>
    </recommendedName>
</protein>
<comment type="caution">
    <text evidence="3">The sequence shown here is derived from an EMBL/GenBank/DDBJ whole genome shotgun (WGS) entry which is preliminary data.</text>
</comment>
<dbReference type="GO" id="GO:0043565">
    <property type="term" value="F:sequence-specific DNA binding"/>
    <property type="evidence" value="ECO:0007669"/>
    <property type="project" value="TreeGrafter"/>
</dbReference>
<dbReference type="PANTHER" id="PTHR30537:SF5">
    <property type="entry name" value="HTH-TYPE TRANSCRIPTIONAL ACTIVATOR TTDR-RELATED"/>
    <property type="match status" value="1"/>
</dbReference>
<dbReference type="InterPro" id="IPR058163">
    <property type="entry name" value="LysR-type_TF_proteobact-type"/>
</dbReference>
<dbReference type="InterPro" id="IPR005119">
    <property type="entry name" value="LysR_subst-bd"/>
</dbReference>
<evidence type="ECO:0000313" key="4">
    <source>
        <dbReference type="Proteomes" id="UP000095042"/>
    </source>
</evidence>
<evidence type="ECO:0000256" key="1">
    <source>
        <dbReference type="ARBA" id="ARBA00009437"/>
    </source>
</evidence>
<accession>A0A1E3VWG3</accession>
<name>A0A1E3VWG3_9HYPH</name>
<evidence type="ECO:0000259" key="2">
    <source>
        <dbReference type="Pfam" id="PF03466"/>
    </source>
</evidence>
<dbReference type="OrthoDB" id="9786526at2"/>
<feature type="domain" description="LysR substrate-binding" evidence="2">
    <location>
        <begin position="31"/>
        <end position="231"/>
    </location>
</feature>